<keyword evidence="2" id="KW-1185">Reference proteome</keyword>
<evidence type="ECO:0000313" key="2">
    <source>
        <dbReference type="Proteomes" id="UP001597295"/>
    </source>
</evidence>
<dbReference type="EMBL" id="JBHUIP010000001">
    <property type="protein sequence ID" value="MFD2261483.1"/>
    <property type="molecule type" value="Genomic_DNA"/>
</dbReference>
<dbReference type="RefSeq" id="WP_379874334.1">
    <property type="nucleotide sequence ID" value="NZ_JBHUIP010000001.1"/>
</dbReference>
<evidence type="ECO:0000313" key="1">
    <source>
        <dbReference type="EMBL" id="MFD2261483.1"/>
    </source>
</evidence>
<reference evidence="2" key="1">
    <citation type="journal article" date="2019" name="Int. J. Syst. Evol. Microbiol.">
        <title>The Global Catalogue of Microorganisms (GCM) 10K type strain sequencing project: providing services to taxonomists for standard genome sequencing and annotation.</title>
        <authorList>
            <consortium name="The Broad Institute Genomics Platform"/>
            <consortium name="The Broad Institute Genome Sequencing Center for Infectious Disease"/>
            <person name="Wu L."/>
            <person name="Ma J."/>
        </authorList>
    </citation>
    <scope>NUCLEOTIDE SEQUENCE [LARGE SCALE GENOMIC DNA]</scope>
    <source>
        <strain evidence="2">CGMCC 1.19062</strain>
    </source>
</reference>
<dbReference type="Proteomes" id="UP001597295">
    <property type="component" value="Unassembled WGS sequence"/>
</dbReference>
<gene>
    <name evidence="1" type="ORF">ACFSM5_01195</name>
</gene>
<organism evidence="1 2">
    <name type="scientific">Lacibacterium aquatile</name>
    <dbReference type="NCBI Taxonomy" id="1168082"/>
    <lineage>
        <taxon>Bacteria</taxon>
        <taxon>Pseudomonadati</taxon>
        <taxon>Pseudomonadota</taxon>
        <taxon>Alphaproteobacteria</taxon>
        <taxon>Rhodospirillales</taxon>
        <taxon>Rhodospirillaceae</taxon>
    </lineage>
</organism>
<sequence length="519" mass="54778">MFPGITTVAHAQSVTPEMADGLGFAVNEDDPLGARTWEGVSRDTVFQLVSRLPETYNSRPLRSLARRLLTAPSAPPTQPPPAPSLLALRLSKLNAIGDVASVESILKQVPPRYAPEEIARVRVEHAFLSGRDSEACAQVEAYKASVDPYWMNARVACLALTDKARDAVTALSPLMRDGLEDETIKVLVERLAGRRVDVPADLEITPAAVALYAKSGRLPPVPEIERMAGSPARSFAEMNLPGRLAAAEVAARQGAMTLDRLKALYEAAAAQSNPKDASDAPLARARALRLAETETNPAKKADALATAFDMAEPVGLLPVMAELAVPVLQKIPPAPALVQHAPRFARMLLLADDQNGALAWAKSLHEAAGTDPGLADQALRLSILTGLAAPDIAGPLDPAQISDWALLAGDGGQSAALLLATMQGLSDPIPSPLWDVLPPQLPLVPQPIDDALVWMRLPSAATSGRIGEALALALILTRGETIPSSEPLRLSHAVAALRQLGLEAEARRIAVEAAIMAGL</sequence>
<protein>
    <recommendedName>
        <fullName evidence="3">Antifreeze glycopeptide</fullName>
    </recommendedName>
</protein>
<proteinExistence type="predicted"/>
<name>A0ABW5DLV6_9PROT</name>
<accession>A0ABW5DLV6</accession>
<evidence type="ECO:0008006" key="3">
    <source>
        <dbReference type="Google" id="ProtNLM"/>
    </source>
</evidence>
<comment type="caution">
    <text evidence="1">The sequence shown here is derived from an EMBL/GenBank/DDBJ whole genome shotgun (WGS) entry which is preliminary data.</text>
</comment>